<evidence type="ECO:0000313" key="2">
    <source>
        <dbReference type="Proteomes" id="UP000772434"/>
    </source>
</evidence>
<gene>
    <name evidence="1" type="ORF">BDP27DRAFT_1370435</name>
</gene>
<organism evidence="1 2">
    <name type="scientific">Rhodocollybia butyracea</name>
    <dbReference type="NCBI Taxonomy" id="206335"/>
    <lineage>
        <taxon>Eukaryota</taxon>
        <taxon>Fungi</taxon>
        <taxon>Dikarya</taxon>
        <taxon>Basidiomycota</taxon>
        <taxon>Agaricomycotina</taxon>
        <taxon>Agaricomycetes</taxon>
        <taxon>Agaricomycetidae</taxon>
        <taxon>Agaricales</taxon>
        <taxon>Marasmiineae</taxon>
        <taxon>Omphalotaceae</taxon>
        <taxon>Rhodocollybia</taxon>
    </lineage>
</organism>
<dbReference type="AlphaFoldDB" id="A0A9P5TZ76"/>
<protein>
    <submittedName>
        <fullName evidence="1">Uncharacterized protein</fullName>
    </submittedName>
</protein>
<comment type="caution">
    <text evidence="1">The sequence shown here is derived from an EMBL/GenBank/DDBJ whole genome shotgun (WGS) entry which is preliminary data.</text>
</comment>
<sequence>MKLAWKRGEQISSIERPDGAARFLGACGLHKRLWSLAHFSSTQASTRPTRGLNVIQARCKPHCNIASQHERWMAGQSRSPAATEPSSCLHRSGARHICRLSKDNQEESLLHLRKALRKGTARTLCWKHRAKRLTAGAGGKACIFTRRGAAFDGWPLTAVTPLQYERWARCTQRCYRDVRKELLKDVELLVARSRNIEQKVVQLPEIIS</sequence>
<reference evidence="1" key="1">
    <citation type="submission" date="2020-11" db="EMBL/GenBank/DDBJ databases">
        <authorList>
            <consortium name="DOE Joint Genome Institute"/>
            <person name="Ahrendt S."/>
            <person name="Riley R."/>
            <person name="Andreopoulos W."/>
            <person name="Labutti K."/>
            <person name="Pangilinan J."/>
            <person name="Ruiz-Duenas F.J."/>
            <person name="Barrasa J.M."/>
            <person name="Sanchez-Garcia M."/>
            <person name="Camarero S."/>
            <person name="Miyauchi S."/>
            <person name="Serrano A."/>
            <person name="Linde D."/>
            <person name="Babiker R."/>
            <person name="Drula E."/>
            <person name="Ayuso-Fernandez I."/>
            <person name="Pacheco R."/>
            <person name="Padilla G."/>
            <person name="Ferreira P."/>
            <person name="Barriuso J."/>
            <person name="Kellner H."/>
            <person name="Castanera R."/>
            <person name="Alfaro M."/>
            <person name="Ramirez L."/>
            <person name="Pisabarro A.G."/>
            <person name="Kuo A."/>
            <person name="Tritt A."/>
            <person name="Lipzen A."/>
            <person name="He G."/>
            <person name="Yan M."/>
            <person name="Ng V."/>
            <person name="Cullen D."/>
            <person name="Martin F."/>
            <person name="Rosso M.-N."/>
            <person name="Henrissat B."/>
            <person name="Hibbett D."/>
            <person name="Martinez A.T."/>
            <person name="Grigoriev I.V."/>
        </authorList>
    </citation>
    <scope>NUCLEOTIDE SEQUENCE</scope>
    <source>
        <strain evidence="1">AH 40177</strain>
    </source>
</reference>
<name>A0A9P5TZ76_9AGAR</name>
<accession>A0A9P5TZ76</accession>
<dbReference type="Proteomes" id="UP000772434">
    <property type="component" value="Unassembled WGS sequence"/>
</dbReference>
<dbReference type="EMBL" id="JADNRY010000238">
    <property type="protein sequence ID" value="KAF9060556.1"/>
    <property type="molecule type" value="Genomic_DNA"/>
</dbReference>
<keyword evidence="2" id="KW-1185">Reference proteome</keyword>
<proteinExistence type="predicted"/>
<evidence type="ECO:0000313" key="1">
    <source>
        <dbReference type="EMBL" id="KAF9060556.1"/>
    </source>
</evidence>